<dbReference type="InterPro" id="IPR003593">
    <property type="entry name" value="AAA+_ATPase"/>
</dbReference>
<dbReference type="SMART" id="SM00382">
    <property type="entry name" value="AAA"/>
    <property type="match status" value="1"/>
</dbReference>
<dbReference type="Pfam" id="PF13191">
    <property type="entry name" value="AAA_16"/>
    <property type="match status" value="1"/>
</dbReference>
<dbReference type="InterPro" id="IPR011990">
    <property type="entry name" value="TPR-like_helical_dom_sf"/>
</dbReference>
<dbReference type="InterPro" id="IPR041664">
    <property type="entry name" value="AAA_16"/>
</dbReference>
<accession>A0AAD8YEJ5</accession>
<protein>
    <submittedName>
        <fullName evidence="2">AAA ATPase</fullName>
    </submittedName>
</protein>
<organism evidence="2 3">
    <name type="scientific">Skeletonema marinoi</name>
    <dbReference type="NCBI Taxonomy" id="267567"/>
    <lineage>
        <taxon>Eukaryota</taxon>
        <taxon>Sar</taxon>
        <taxon>Stramenopiles</taxon>
        <taxon>Ochrophyta</taxon>
        <taxon>Bacillariophyta</taxon>
        <taxon>Coscinodiscophyceae</taxon>
        <taxon>Thalassiosirophycidae</taxon>
        <taxon>Thalassiosirales</taxon>
        <taxon>Skeletonemataceae</taxon>
        <taxon>Skeletonema</taxon>
        <taxon>Skeletonema marinoi-dohrnii complex</taxon>
    </lineage>
</organism>
<feature type="domain" description="AAA+ ATPase" evidence="1">
    <location>
        <begin position="371"/>
        <end position="557"/>
    </location>
</feature>
<evidence type="ECO:0000313" key="3">
    <source>
        <dbReference type="Proteomes" id="UP001224775"/>
    </source>
</evidence>
<dbReference type="Gene3D" id="3.40.50.300">
    <property type="entry name" value="P-loop containing nucleotide triphosphate hydrolases"/>
    <property type="match status" value="1"/>
</dbReference>
<evidence type="ECO:0000259" key="1">
    <source>
        <dbReference type="SMART" id="SM00382"/>
    </source>
</evidence>
<keyword evidence="3" id="KW-1185">Reference proteome</keyword>
<dbReference type="PANTHER" id="PTHR43642">
    <property type="entry name" value="HYBRID SIGNAL TRANSDUCTION HISTIDINE KINASE G"/>
    <property type="match status" value="1"/>
</dbReference>
<dbReference type="EMBL" id="JATAAI010000008">
    <property type="protein sequence ID" value="KAK1743977.1"/>
    <property type="molecule type" value="Genomic_DNA"/>
</dbReference>
<dbReference type="SUPFAM" id="SSF52540">
    <property type="entry name" value="P-loop containing nucleoside triphosphate hydrolases"/>
    <property type="match status" value="1"/>
</dbReference>
<comment type="caution">
    <text evidence="2">The sequence shown here is derived from an EMBL/GenBank/DDBJ whole genome shotgun (WGS) entry which is preliminary data.</text>
</comment>
<sequence length="1262" mass="139927">MMESAEDAALNEALSMLDSLTPDDGFAIDSDDDDDDMNFNLTMRAAGNNDHNKLESMIILSEWISRTIDQVDRTSSSLSGATALGPELRKSMILCSDDYLLSALRVSCSLADSICRAEEEGGKLLPIPSLNWAACINVHVQGTREINGTLTIENGNGEQENHDKAEFLPFLCNVNDEAANHRSTMQRIYSLGIVLYEIFSGGERPTNLLKKEQTADVGSNELSAIEEDFNFDPLPFDQASPIDIGVDIDELLEKITTEEEQNLPKKRQSLQSKSISIEPLKAKWIPGPLCDLIVNMLDSTNGTLAGEDSYKSMADVRADLQLMMEKPKIFLFDQDMGKLSVTGLQFRDTMFGRNAELSTIKEANRRSISGDGELVIISGPSGSGKSLLASEFGRYVSAGGGIVLSGKFDQLKQGKPFSALASAFDIYCGNLMKESCPSSTVKVLASNVMASLGGEAYHLAKMIPNLALILGPDVFDISHDQVCDHPQERLEYLLCQFVEVISSSSGAPVTLFLDDLQWADSASIAAVNQLLFTADFSSSPSSSSLKGRKQFFFYGCCREGAIDKKHLVWKVFLRAQLLGVKHTNVKLGYFEEETLNTMVSETLRLSPRLTRSLSDVIYHKTKGNPLFVSQLMLSLSKEGLLRPSLSRRRWEWDKEKIQICNMRLSCFGAAAEFTVIKTLEGALNKNLVDNLDVAVREGLLDKADDMYRFTPPADVDTDDSLLLIAANQLNLAGPEAVQDKSQNAIVADLNLRAGKKAMEMSDFVEAYSYFDNGISLQLLYEQVLTYGRTFEDKLNVMYFSTCALAFSSRLPESIEKGLDILSKLGFELRGDESSMEACVQETKSFLSGYTDNDILNTRRMTDPTTIIAMKFLGKMELGMTQIMPKSIARVTQRIIQLSLLHGMSPVSPIGFVHLGSFIAKFGDISGGYHYVKLARSLLDKVGSRESAGEVICIGTQVVSYVEPLQAALEYHDEGFTAAMAYGDVIQAALNHIQLCISYVFAGYIQHSVFKLIGTDEEPKYVAEGQNVLATNNSVKTTYYYQKAFISFTFRSYDGTKENIGKYLACIGNTWANLFINHSFHAFYIGLISFWLARKSKDGQHWIERGKSSKLALKKWAESSSWTFENKWFLLEAEESFCNNNYDAAKTYYDKAISSAKDHKFINEEALACELAAYFHLELGQKDKALELFLLAHEKYHEWGAFGKCTSLYEFVVSNFSSPIGTGLTDTDNMRQEIAFPNLEVGLLSSLDDALRRHTDMASDPVG</sequence>
<evidence type="ECO:0000313" key="2">
    <source>
        <dbReference type="EMBL" id="KAK1743977.1"/>
    </source>
</evidence>
<dbReference type="PANTHER" id="PTHR43642:SF1">
    <property type="entry name" value="HYBRID SIGNAL TRANSDUCTION HISTIDINE KINASE G"/>
    <property type="match status" value="1"/>
</dbReference>
<gene>
    <name evidence="2" type="ORF">QTG54_005574</name>
</gene>
<dbReference type="AlphaFoldDB" id="A0AAD8YEJ5"/>
<dbReference type="InterPro" id="IPR027417">
    <property type="entry name" value="P-loop_NTPase"/>
</dbReference>
<dbReference type="Proteomes" id="UP001224775">
    <property type="component" value="Unassembled WGS sequence"/>
</dbReference>
<dbReference type="InterPro" id="IPR053159">
    <property type="entry name" value="Hybrid_Histidine_Kinase"/>
</dbReference>
<reference evidence="2" key="1">
    <citation type="submission" date="2023-06" db="EMBL/GenBank/DDBJ databases">
        <title>Survivors Of The Sea: Transcriptome response of Skeletonema marinoi to long-term dormancy.</title>
        <authorList>
            <person name="Pinder M.I.M."/>
            <person name="Kourtchenko O."/>
            <person name="Robertson E.K."/>
            <person name="Larsson T."/>
            <person name="Maumus F."/>
            <person name="Osuna-Cruz C.M."/>
            <person name="Vancaester E."/>
            <person name="Stenow R."/>
            <person name="Vandepoele K."/>
            <person name="Ploug H."/>
            <person name="Bruchert V."/>
            <person name="Godhe A."/>
            <person name="Topel M."/>
        </authorList>
    </citation>
    <scope>NUCLEOTIDE SEQUENCE</scope>
    <source>
        <strain evidence="2">R05AC</strain>
    </source>
</reference>
<dbReference type="SUPFAM" id="SSF48452">
    <property type="entry name" value="TPR-like"/>
    <property type="match status" value="1"/>
</dbReference>
<name>A0AAD8YEJ5_9STRA</name>
<proteinExistence type="predicted"/>